<keyword evidence="3" id="KW-1185">Reference proteome</keyword>
<name>A0A9N8JNB2_9PEZI</name>
<reference evidence="2" key="1">
    <citation type="submission" date="2020-06" db="EMBL/GenBank/DDBJ databases">
        <authorList>
            <person name="Onetto C."/>
        </authorList>
    </citation>
    <scope>NUCLEOTIDE SEQUENCE</scope>
</reference>
<feature type="compositionally biased region" description="Polar residues" evidence="1">
    <location>
        <begin position="41"/>
        <end position="57"/>
    </location>
</feature>
<sequence>MAEPSSALRKRRPSDSPDLPTQDNGHAPSLSNKRRFVLDDQPQQDTTNGKQPTPNKRLTNSLDILAEAASLVSPLPTRRRKRVVLNTPSPPPSPREFNLLTALASHVDILLQITSYLPPQTLLNLYSVSAPFHYVMDSHFTAFIKAATTFWAPNADKCFPWWCYRQLCIEDPALRRPRHDRRSVSWDDLVPKMEPEDLSNTSGSFGSQTSSGSDSSQQSVKPESPAERKQRMTELADQRQHSAAPVPGFRWLKMVAYRESVCREIVGWMCVHGHRIPRTEGVEALRSIFPSSFPLFLHIKLTSTQRMWFLLDIPVNGPRISLIHNTVFFPKEVLAVLQLFFIKLDMLYTDPIHWYGGECSMRELLLAERSLSTLWNYLRGADGTSKLDTLRLWIRHRYIRPAPARPMTKLQYEQYEAKAKMPICGVPAALVGRWGYECWGLGEVRLFRPDQLVIREAVRRRMGLQRMFLSYLSYGYLDGELNALPTVVEAEDVVLSMMRRKKNRELKDKEEDKMDVDG</sequence>
<accession>A0A9N8JNB2</accession>
<dbReference type="Proteomes" id="UP000716446">
    <property type="component" value="Unassembled WGS sequence"/>
</dbReference>
<feature type="compositionally biased region" description="Low complexity" evidence="1">
    <location>
        <begin position="199"/>
        <end position="219"/>
    </location>
</feature>
<dbReference type="AlphaFoldDB" id="A0A9N8JNB2"/>
<comment type="caution">
    <text evidence="2">The sequence shown here is derived from an EMBL/GenBank/DDBJ whole genome shotgun (WGS) entry which is preliminary data.</text>
</comment>
<feature type="region of interest" description="Disordered" evidence="1">
    <location>
        <begin position="190"/>
        <end position="241"/>
    </location>
</feature>
<evidence type="ECO:0000313" key="2">
    <source>
        <dbReference type="EMBL" id="CAD0090050.1"/>
    </source>
</evidence>
<evidence type="ECO:0000256" key="1">
    <source>
        <dbReference type="SAM" id="MobiDB-lite"/>
    </source>
</evidence>
<feature type="region of interest" description="Disordered" evidence="1">
    <location>
        <begin position="1"/>
        <end position="57"/>
    </location>
</feature>
<dbReference type="EMBL" id="CAIJEN010000008">
    <property type="protein sequence ID" value="CAD0090050.1"/>
    <property type="molecule type" value="Genomic_DNA"/>
</dbReference>
<feature type="compositionally biased region" description="Basic and acidic residues" evidence="1">
    <location>
        <begin position="224"/>
        <end position="240"/>
    </location>
</feature>
<gene>
    <name evidence="2" type="ORF">AWRI4619_LOCUS6121</name>
</gene>
<protein>
    <recommendedName>
        <fullName evidence="4">F-box domain-containing protein</fullName>
    </recommendedName>
</protein>
<organism evidence="2 3">
    <name type="scientific">Aureobasidium vineae</name>
    <dbReference type="NCBI Taxonomy" id="2773715"/>
    <lineage>
        <taxon>Eukaryota</taxon>
        <taxon>Fungi</taxon>
        <taxon>Dikarya</taxon>
        <taxon>Ascomycota</taxon>
        <taxon>Pezizomycotina</taxon>
        <taxon>Dothideomycetes</taxon>
        <taxon>Dothideomycetidae</taxon>
        <taxon>Dothideales</taxon>
        <taxon>Saccotheciaceae</taxon>
        <taxon>Aureobasidium</taxon>
    </lineage>
</organism>
<evidence type="ECO:0008006" key="4">
    <source>
        <dbReference type="Google" id="ProtNLM"/>
    </source>
</evidence>
<proteinExistence type="predicted"/>
<evidence type="ECO:0000313" key="3">
    <source>
        <dbReference type="Proteomes" id="UP000716446"/>
    </source>
</evidence>